<dbReference type="SMART" id="SM00530">
    <property type="entry name" value="HTH_XRE"/>
    <property type="match status" value="1"/>
</dbReference>
<evidence type="ECO:0000313" key="2">
    <source>
        <dbReference type="EMBL" id="RDV81684.1"/>
    </source>
</evidence>
<evidence type="ECO:0000313" key="3">
    <source>
        <dbReference type="Proteomes" id="UP000256329"/>
    </source>
</evidence>
<dbReference type="Pfam" id="PF01381">
    <property type="entry name" value="HTH_3"/>
    <property type="match status" value="1"/>
</dbReference>
<protein>
    <submittedName>
        <fullName evidence="2">XRE family transcriptional regulator</fullName>
    </submittedName>
</protein>
<dbReference type="Gene3D" id="1.10.260.40">
    <property type="entry name" value="lambda repressor-like DNA-binding domains"/>
    <property type="match status" value="1"/>
</dbReference>
<dbReference type="EMBL" id="QSLN01000018">
    <property type="protein sequence ID" value="RDV81684.1"/>
    <property type="molecule type" value="Genomic_DNA"/>
</dbReference>
<name>A0A3D8P1K3_9THEO</name>
<dbReference type="AlphaFoldDB" id="A0A3D8P1K3"/>
<organism evidence="2 3">
    <name type="scientific">Ammonifex thiophilus</name>
    <dbReference type="NCBI Taxonomy" id="444093"/>
    <lineage>
        <taxon>Bacteria</taxon>
        <taxon>Bacillati</taxon>
        <taxon>Bacillota</taxon>
        <taxon>Clostridia</taxon>
        <taxon>Thermoanaerobacterales</taxon>
        <taxon>Thermoanaerobacteraceae</taxon>
        <taxon>Ammonifex</taxon>
    </lineage>
</organism>
<feature type="domain" description="HTH cro/C1-type" evidence="1">
    <location>
        <begin position="10"/>
        <end position="64"/>
    </location>
</feature>
<keyword evidence="3" id="KW-1185">Reference proteome</keyword>
<dbReference type="OrthoDB" id="2034592at2"/>
<evidence type="ECO:0000259" key="1">
    <source>
        <dbReference type="PROSITE" id="PS50943"/>
    </source>
</evidence>
<proteinExistence type="predicted"/>
<reference evidence="2 3" key="1">
    <citation type="submission" date="2018-08" db="EMBL/GenBank/DDBJ databases">
        <title>Form III RuBisCO-mediated autotrophy in Thermodesulfobium bacteria.</title>
        <authorList>
            <person name="Toshchakov S.V."/>
            <person name="Kublanov I.V."/>
            <person name="Frolov E."/>
            <person name="Bonch-Osmolovskaya E.A."/>
            <person name="Tourova T.P."/>
            <person name="Chernych N.A."/>
            <person name="Lebedinsky A.V."/>
        </authorList>
    </citation>
    <scope>NUCLEOTIDE SEQUENCE [LARGE SCALE GENOMIC DNA]</scope>
    <source>
        <strain evidence="2 3">SR</strain>
    </source>
</reference>
<dbReference type="PROSITE" id="PS50943">
    <property type="entry name" value="HTH_CROC1"/>
    <property type="match status" value="1"/>
</dbReference>
<dbReference type="InterPro" id="IPR010982">
    <property type="entry name" value="Lambda_DNA-bd_dom_sf"/>
</dbReference>
<dbReference type="InterPro" id="IPR001387">
    <property type="entry name" value="Cro/C1-type_HTH"/>
</dbReference>
<comment type="caution">
    <text evidence="2">The sequence shown here is derived from an EMBL/GenBank/DDBJ whole genome shotgun (WGS) entry which is preliminary data.</text>
</comment>
<sequence length="74" mass="8450">MRRPKSRHPLQRILSERGLRHQDLARLVPISRSYLTQIINGQRIPSLPVAQRIAAVLETSVDQIFPSQRGEPPC</sequence>
<dbReference type="Proteomes" id="UP000256329">
    <property type="component" value="Unassembled WGS sequence"/>
</dbReference>
<dbReference type="GO" id="GO:0003677">
    <property type="term" value="F:DNA binding"/>
    <property type="evidence" value="ECO:0007669"/>
    <property type="project" value="InterPro"/>
</dbReference>
<dbReference type="CDD" id="cd00093">
    <property type="entry name" value="HTH_XRE"/>
    <property type="match status" value="1"/>
</dbReference>
<gene>
    <name evidence="2" type="ORF">DXX99_09210</name>
</gene>
<dbReference type="RefSeq" id="WP_115793193.1">
    <property type="nucleotide sequence ID" value="NZ_QSLN01000018.1"/>
</dbReference>
<accession>A0A3D8P1K3</accession>
<dbReference type="SUPFAM" id="SSF47413">
    <property type="entry name" value="lambda repressor-like DNA-binding domains"/>
    <property type="match status" value="1"/>
</dbReference>